<organism evidence="4 5">
    <name type="scientific">Paraburkholderia acidisoli</name>
    <dbReference type="NCBI Taxonomy" id="2571748"/>
    <lineage>
        <taxon>Bacteria</taxon>
        <taxon>Pseudomonadati</taxon>
        <taxon>Pseudomonadota</taxon>
        <taxon>Betaproteobacteria</taxon>
        <taxon>Burkholderiales</taxon>
        <taxon>Burkholderiaceae</taxon>
        <taxon>Paraburkholderia</taxon>
    </lineage>
</organism>
<dbReference type="PROSITE" id="PS51371">
    <property type="entry name" value="CBS"/>
    <property type="match status" value="2"/>
</dbReference>
<feature type="domain" description="CBS" evidence="3">
    <location>
        <begin position="244"/>
        <end position="301"/>
    </location>
</feature>
<dbReference type="KEGG" id="pacs:FAZ98_29235"/>
<feature type="transmembrane region" description="Helical" evidence="2">
    <location>
        <begin position="102"/>
        <end position="119"/>
    </location>
</feature>
<keyword evidence="2" id="KW-0812">Transmembrane</keyword>
<dbReference type="InterPro" id="IPR046342">
    <property type="entry name" value="CBS_dom_sf"/>
</dbReference>
<dbReference type="InterPro" id="IPR058581">
    <property type="entry name" value="TM_HPP"/>
</dbReference>
<keyword evidence="5" id="KW-1185">Reference proteome</keyword>
<sequence length="393" mass="40949">MAPIFDTSTQAAAAIMSRTAIIEWLTSFLPQPAAPHPAAPPWRERLRRCAGALFGIAFTGLATHAAFGAAGDIPLLVAPMGASAVLLFGVSESPLAQPWSIIGGNLVAALVGVACARWIDSTVMAASAAVALAICAMFLCRCVHPPSGAVALTAVLGGPAVHALGFHFVLAPIAFQSLALVSAALAFHALTGHRYPRAAFRPAAEAANASISAVPSTSSFALPALEPVDKPIASFEQLTCEEIMSTPCAAVPATMGTHAAREMFRRHGATALPVVDAMDRVVGMVTQHALGEMAPLAAWARWRRALLKSGARAEKTGETGARGEAKDTVAAVMAAGVHAVHRATPLAQLVPMFTEHAWHDVPVMDDARRLIGVVRHSDMIRWLHRQAGAAQPA</sequence>
<dbReference type="Gene3D" id="3.10.580.10">
    <property type="entry name" value="CBS-domain"/>
    <property type="match status" value="1"/>
</dbReference>
<dbReference type="PANTHER" id="PTHR33741:SF5">
    <property type="entry name" value="TRANSMEMBRANE PROTEIN DDB_G0269096-RELATED"/>
    <property type="match status" value="1"/>
</dbReference>
<proteinExistence type="predicted"/>
<evidence type="ECO:0000256" key="2">
    <source>
        <dbReference type="SAM" id="Phobius"/>
    </source>
</evidence>
<keyword evidence="2" id="KW-1133">Transmembrane helix</keyword>
<feature type="transmembrane region" description="Helical" evidence="2">
    <location>
        <begin position="173"/>
        <end position="191"/>
    </location>
</feature>
<dbReference type="InterPro" id="IPR000644">
    <property type="entry name" value="CBS_dom"/>
</dbReference>
<dbReference type="InterPro" id="IPR007065">
    <property type="entry name" value="HPP"/>
</dbReference>
<dbReference type="Pfam" id="PF04982">
    <property type="entry name" value="TM_HPP"/>
    <property type="match status" value="1"/>
</dbReference>
<dbReference type="OrthoDB" id="9811720at2"/>
<dbReference type="Proteomes" id="UP000433577">
    <property type="component" value="Chromosome 4"/>
</dbReference>
<protein>
    <submittedName>
        <fullName evidence="4">CBS domain-containing protein</fullName>
    </submittedName>
</protein>
<evidence type="ECO:0000313" key="5">
    <source>
        <dbReference type="Proteomes" id="UP000433577"/>
    </source>
</evidence>
<gene>
    <name evidence="4" type="ORF">FAZ98_29235</name>
</gene>
<dbReference type="EMBL" id="CP046916">
    <property type="protein sequence ID" value="QGZ66843.1"/>
    <property type="molecule type" value="Genomic_DNA"/>
</dbReference>
<feature type="domain" description="CBS" evidence="3">
    <location>
        <begin position="333"/>
        <end position="390"/>
    </location>
</feature>
<dbReference type="SMART" id="SM00116">
    <property type="entry name" value="CBS"/>
    <property type="match status" value="2"/>
</dbReference>
<dbReference type="AlphaFoldDB" id="A0A7Z2GRY6"/>
<accession>A0A7Z2GRY6</accession>
<evidence type="ECO:0000313" key="4">
    <source>
        <dbReference type="EMBL" id="QGZ66843.1"/>
    </source>
</evidence>
<keyword evidence="1" id="KW-0129">CBS domain</keyword>
<name>A0A7Z2GRY6_9BURK</name>
<feature type="transmembrane region" description="Helical" evidence="2">
    <location>
        <begin position="49"/>
        <end position="67"/>
    </location>
</feature>
<dbReference type="SUPFAM" id="SSF54631">
    <property type="entry name" value="CBS-domain pair"/>
    <property type="match status" value="1"/>
</dbReference>
<dbReference type="PANTHER" id="PTHR33741">
    <property type="entry name" value="TRANSMEMBRANE PROTEIN DDB_G0269096-RELATED"/>
    <property type="match status" value="1"/>
</dbReference>
<evidence type="ECO:0000256" key="1">
    <source>
        <dbReference type="PROSITE-ProRule" id="PRU00703"/>
    </source>
</evidence>
<dbReference type="Pfam" id="PF00571">
    <property type="entry name" value="CBS"/>
    <property type="match status" value="2"/>
</dbReference>
<feature type="transmembrane region" description="Helical" evidence="2">
    <location>
        <begin position="125"/>
        <end position="143"/>
    </location>
</feature>
<evidence type="ECO:0000259" key="3">
    <source>
        <dbReference type="PROSITE" id="PS51371"/>
    </source>
</evidence>
<keyword evidence="2" id="KW-0472">Membrane</keyword>
<reference evidence="4 5" key="1">
    <citation type="submission" date="2019-12" db="EMBL/GenBank/DDBJ databases">
        <title>Paraburkholderia acidiphila 7Q-K02 sp. nov and Paraburkholderia acidisoli DHF22 sp. nov., two strains isolated from forest soil.</title>
        <authorList>
            <person name="Gao Z."/>
            <person name="Qiu L."/>
        </authorList>
    </citation>
    <scope>NUCLEOTIDE SEQUENCE [LARGE SCALE GENOMIC DNA]</scope>
    <source>
        <strain evidence="4 5">DHF22</strain>
    </source>
</reference>